<dbReference type="EMBL" id="WXYQ01000015">
    <property type="protein sequence ID" value="NBG97109.1"/>
    <property type="molecule type" value="Genomic_DNA"/>
</dbReference>
<protein>
    <recommendedName>
        <fullName evidence="3">Trypsin-like peptidase domain-containing protein</fullName>
    </recommendedName>
</protein>
<proteinExistence type="predicted"/>
<organism evidence="1 2">
    <name type="scientific">Pyruvatibacter mobilis</name>
    <dbReference type="NCBI Taxonomy" id="1712261"/>
    <lineage>
        <taxon>Bacteria</taxon>
        <taxon>Pseudomonadati</taxon>
        <taxon>Pseudomonadota</taxon>
        <taxon>Alphaproteobacteria</taxon>
        <taxon>Hyphomicrobiales</taxon>
        <taxon>Parvibaculaceae</taxon>
        <taxon>Pyruvatibacter</taxon>
    </lineage>
</organism>
<evidence type="ECO:0000313" key="2">
    <source>
        <dbReference type="Proteomes" id="UP000470384"/>
    </source>
</evidence>
<keyword evidence="2" id="KW-1185">Reference proteome</keyword>
<dbReference type="OrthoDB" id="267336at2"/>
<dbReference type="InterPro" id="IPR009003">
    <property type="entry name" value="Peptidase_S1_PA"/>
</dbReference>
<dbReference type="AlphaFoldDB" id="A0A845QFJ2"/>
<sequence>MFDKDDRRPLTAEDGFAAVGQIVCDGSSRRPIGTLIQHPRLPENRDYDLVVTVAHAFRGRHNSMEARCAFLPGGLDSEARDVVHIALGTLEPGKAWHHDWAVAAIAGTPSTEFGALPLRTLTPQDLAPVTRAGGRYVLIGKNGERPRMMISERCGPVPKRHWHHGYFSPGEFNHDCDMIPGWSGGPLVLLLGGERHIVALNTTELNGIVHKVGDPWHPRMFPNTAIRFDGAFRDAVARLATGSWQQREDDAPANRITPASADGLAFSVIPESCPDESGADALAVLSAEITLVPAAQARAIC</sequence>
<accession>A0A845QFJ2</accession>
<dbReference type="GeneID" id="300653876"/>
<evidence type="ECO:0000313" key="1">
    <source>
        <dbReference type="EMBL" id="NBG97109.1"/>
    </source>
</evidence>
<dbReference type="RefSeq" id="WP_160589063.1">
    <property type="nucleotide sequence ID" value="NZ_BMHN01000001.1"/>
</dbReference>
<gene>
    <name evidence="1" type="ORF">GTQ45_15330</name>
</gene>
<comment type="caution">
    <text evidence="1">The sequence shown here is derived from an EMBL/GenBank/DDBJ whole genome shotgun (WGS) entry which is preliminary data.</text>
</comment>
<name>A0A845QFJ2_9HYPH</name>
<dbReference type="SUPFAM" id="SSF50494">
    <property type="entry name" value="Trypsin-like serine proteases"/>
    <property type="match status" value="1"/>
</dbReference>
<reference evidence="1 2" key="1">
    <citation type="journal article" date="2016" name="Int. J. Syst. Evol. Microbiol.">
        <title>Pyruvatibacter mobilis gen. nov., sp. nov., a marine bacterium from the culture broth of Picochlorum sp. 122.</title>
        <authorList>
            <person name="Wang G."/>
            <person name="Tang M."/>
            <person name="Wu H."/>
            <person name="Dai S."/>
            <person name="Li T."/>
            <person name="Chen C."/>
            <person name="He H."/>
            <person name="Fan J."/>
            <person name="Xiang W."/>
            <person name="Li X."/>
        </authorList>
    </citation>
    <scope>NUCLEOTIDE SEQUENCE [LARGE SCALE GENOMIC DNA]</scope>
    <source>
        <strain evidence="1 2">GYP-11</strain>
    </source>
</reference>
<evidence type="ECO:0008006" key="3">
    <source>
        <dbReference type="Google" id="ProtNLM"/>
    </source>
</evidence>
<dbReference type="Proteomes" id="UP000470384">
    <property type="component" value="Unassembled WGS sequence"/>
</dbReference>